<dbReference type="AlphaFoldDB" id="A0A0F9FGR4"/>
<name>A0A0F9FGR4_9ZZZZ</name>
<gene>
    <name evidence="1" type="ORF">LCGC14_2307010</name>
</gene>
<feature type="non-terminal residue" evidence="1">
    <location>
        <position position="1"/>
    </location>
</feature>
<sequence length="213" mass="24721">RQAHTRTEAKLQDIRKAEKNWESLDQEFENVQSKHDDDIHSAYEELEPIAIDLENAHYLIGEAYAPLLKEIAVVHILCTATLEAHINSVAKDMLQGKEQNLFQRLSLEAKWLFLPKLLGFSGFNPVCEPFQSFARLLGYRNKLIHYKELKEKWVYGSVPQFINRLGLTVGDSRKSIAAVVRMIRELAEQQNIDSPYWLREDLNEMSYFDILSD</sequence>
<organism evidence="1">
    <name type="scientific">marine sediment metagenome</name>
    <dbReference type="NCBI Taxonomy" id="412755"/>
    <lineage>
        <taxon>unclassified sequences</taxon>
        <taxon>metagenomes</taxon>
        <taxon>ecological metagenomes</taxon>
    </lineage>
</organism>
<dbReference type="EMBL" id="LAZR01032658">
    <property type="protein sequence ID" value="KKL50287.1"/>
    <property type="molecule type" value="Genomic_DNA"/>
</dbReference>
<protein>
    <submittedName>
        <fullName evidence="1">Uncharacterized protein</fullName>
    </submittedName>
</protein>
<evidence type="ECO:0000313" key="1">
    <source>
        <dbReference type="EMBL" id="KKL50287.1"/>
    </source>
</evidence>
<reference evidence="1" key="1">
    <citation type="journal article" date="2015" name="Nature">
        <title>Complex archaea that bridge the gap between prokaryotes and eukaryotes.</title>
        <authorList>
            <person name="Spang A."/>
            <person name="Saw J.H."/>
            <person name="Jorgensen S.L."/>
            <person name="Zaremba-Niedzwiedzka K."/>
            <person name="Martijn J."/>
            <person name="Lind A.E."/>
            <person name="van Eijk R."/>
            <person name="Schleper C."/>
            <person name="Guy L."/>
            <person name="Ettema T.J."/>
        </authorList>
    </citation>
    <scope>NUCLEOTIDE SEQUENCE</scope>
</reference>
<accession>A0A0F9FGR4</accession>
<comment type="caution">
    <text evidence="1">The sequence shown here is derived from an EMBL/GenBank/DDBJ whole genome shotgun (WGS) entry which is preliminary data.</text>
</comment>
<proteinExistence type="predicted"/>